<dbReference type="SUPFAM" id="SSF53850">
    <property type="entry name" value="Periplasmic binding protein-like II"/>
    <property type="match status" value="1"/>
</dbReference>
<dbReference type="PROSITE" id="PS50125">
    <property type="entry name" value="GUANYLATE_CYCLASE_2"/>
    <property type="match status" value="1"/>
</dbReference>
<feature type="compositionally biased region" description="Polar residues" evidence="1">
    <location>
        <begin position="1058"/>
        <end position="1067"/>
    </location>
</feature>
<dbReference type="EMBL" id="BMAR01000009">
    <property type="protein sequence ID" value="GFR45362.1"/>
    <property type="molecule type" value="Genomic_DNA"/>
</dbReference>
<dbReference type="Pfam" id="PF00211">
    <property type="entry name" value="Guanylate_cyc"/>
    <property type="match status" value="1"/>
</dbReference>
<feature type="compositionally biased region" description="Pro residues" evidence="1">
    <location>
        <begin position="813"/>
        <end position="823"/>
    </location>
</feature>
<feature type="compositionally biased region" description="Basic and acidic residues" evidence="1">
    <location>
        <begin position="1487"/>
        <end position="1499"/>
    </location>
</feature>
<feature type="chain" id="PRO_5041944754" description="Guanylate cyclase domain-containing protein" evidence="2">
    <location>
        <begin position="41"/>
        <end position="1813"/>
    </location>
</feature>
<feature type="region of interest" description="Disordered" evidence="1">
    <location>
        <begin position="790"/>
        <end position="826"/>
    </location>
</feature>
<feature type="non-terminal residue" evidence="4">
    <location>
        <position position="1"/>
    </location>
</feature>
<evidence type="ECO:0000259" key="3">
    <source>
        <dbReference type="PROSITE" id="PS50125"/>
    </source>
</evidence>
<organism evidence="4 5">
    <name type="scientific">Astrephomene gubernaculifera</name>
    <dbReference type="NCBI Taxonomy" id="47775"/>
    <lineage>
        <taxon>Eukaryota</taxon>
        <taxon>Viridiplantae</taxon>
        <taxon>Chlorophyta</taxon>
        <taxon>core chlorophytes</taxon>
        <taxon>Chlorophyceae</taxon>
        <taxon>CS clade</taxon>
        <taxon>Chlamydomonadales</taxon>
        <taxon>Astrephomenaceae</taxon>
        <taxon>Astrephomene</taxon>
    </lineage>
</organism>
<sequence length="1813" mass="189216">MSALGRWTALDAAAARRKSSRNRIWCVGVAILLLLSSSGGLHTDTIDFDTGTCILESLSNLFVDSCGNVQLGFNGQVARALYPCYAAAAGEQNATGLKIILPDLFTAWLLPALARFSDLRGVPLDLDILPTSQLQGALKSESQQDSQATQHALWLHLASYTQELADEGLLADLSGMVSTIANTELDWQDVSQLYRLQLATYKGSTVSIPLDGGLVFMLSRKDVLSSLGLEAPQSWTELLDFIQYYRTDLALADRVDNGETLPPYPICLPLGVECRYLTYFQSIWTTIAQTTGAQQGVHFNLTTMEPLINTPASREAFRIMAELLAAAAPLEPDEKCTHGSLAFVRGRCALTIAGMLPQLHLFVDPVANATVPQSSIQVTRLPGSEVVWNGGGAETLAACTAATCPYASWDTCASPACSRTRLINFAPQSLLSTLTGSINKGAPVLAQLLAYSVLVYLGSPDRYGPGEPISPEVSVAPVRDRFSKLAGNEVVFTGAGLDLDVMAGAVQVASTMSRNHPNRGWGLRMSGARYYNDVLGDLVMAIKAGTISTSAGALMGPGTPPPVSGNGGGPIDLATALSNAKAALTAHYAPEIYLPKYLASLATVSDSGTAAAGSTTSGGSSNSSTTKMVLYAVPATVGCVALLAAVLALLCWRFWHGKRGLLIDSYHSKRAQSPKVHQMTAICVTDIEGSTRLWEELPGEVVASAVQMHHASVRRMLVRHHGYESSTEGDSFILAFRTVKQAVAFAVDLQTDLLTIPWPHELLKHEACQPVYTSLPEFFPFVRPVDHPPPRPCTPPNFSSPSAPQPATASSVPPSPPAPPSQPHPHVLDVAVAVPVRSASHRYKVRSSGELQLPVVGLCSHPSTSPEALFQSQDMKYAGRQAGVSTMPGGLSPCGSSPHGAGSSSLPLQLLRIPHTTPPVSGNNRTGLLAKELGALLAPPPPAASLLDSMELLAAAQPAAPMEAVQADAVQLVDPAYPVGEATTNAAVAGIGLHVETVSAPSPSLSPPLSRLTVTPTAAAGILGSFASGKHHLQAPSSSTKLTRMARNLVSGTSELTNTAATSSSFHSPKHPTPRRLPPSLVVPSSPIEGLPSAREARASGQAAACAVQRSCTLAGYLRGALSSKRGVGGGRPQLMFQGLRVRVGITCARPSPAELQYNSAAARMVLGGPCVTACKAVADMAHGGQVLLSGEAQGELRAELADTNGKPNGVLLLNMLSYEEAPPAGQAGHRTPEANATLPVESAMQSPFERRQEACNSPDAEAAVIKPTLVLSAPTAPKQAALPPPLQLRSVVWATTPSLAQRLALWPLSLRVPADTVTCQTVYDAPVGSVSYVVVQVPGLAVLRAWDAQVADEALELLRQTAKQLLRRAGLRGFMVAAREDELHAAFTRAHAAVRWAVGLRRELLKAPWSQALLRHEAGEPVEVSDGPSACQQLPGSSSREPPSPSQRSRRQPLSRWAVQSTRAVVSRAVSMSASGLAMHLSLGRRKDRDLGSSRRAGDGCGGGGGSDGGVVGGAQSPREAVEIQPRPVVPTDQEHSPLAAAALAPAGRTMLHGGRSAGATARQPKSDRGAPLTAATSGIGPGHGLNGTVPGTSGLQGRQVKASPAAAGGNGGEGRLRQVLMAGGSASRHGVSHSRLQHVTLSAQHAQLVPSSVSPAWYESAGSTGGAGSVPQLVVDYGFGPVASSHGESQSQQPLSADGGLGAAALSTAPDATLEHLLGYGPEDNAAEMLSEPAFARHNTIMPQQHEEPASGAFATYMFRSQGAPLEDAALSQRGKLSHLCRDLARGASDDVERMYSSANRSTGGDGGGSA</sequence>
<feature type="domain" description="Guanylate cyclase" evidence="3">
    <location>
        <begin position="681"/>
        <end position="735"/>
    </location>
</feature>
<dbReference type="Gene3D" id="3.40.190.10">
    <property type="entry name" value="Periplasmic binding protein-like II"/>
    <property type="match status" value="1"/>
</dbReference>
<comment type="caution">
    <text evidence="4">The sequence shown here is derived from an EMBL/GenBank/DDBJ whole genome shotgun (WGS) entry which is preliminary data.</text>
</comment>
<evidence type="ECO:0000313" key="5">
    <source>
        <dbReference type="Proteomes" id="UP001054857"/>
    </source>
</evidence>
<reference evidence="4 5" key="1">
    <citation type="journal article" date="2021" name="Sci. Rep.">
        <title>Genome sequencing of the multicellular alga Astrephomene provides insights into convergent evolution of germ-soma differentiation.</title>
        <authorList>
            <person name="Yamashita S."/>
            <person name="Yamamoto K."/>
            <person name="Matsuzaki R."/>
            <person name="Suzuki S."/>
            <person name="Yamaguchi H."/>
            <person name="Hirooka S."/>
            <person name="Minakuchi Y."/>
            <person name="Miyagishima S."/>
            <person name="Kawachi M."/>
            <person name="Toyoda A."/>
            <person name="Nozaki H."/>
        </authorList>
    </citation>
    <scope>NUCLEOTIDE SEQUENCE [LARGE SCALE GENOMIC DNA]</scope>
    <source>
        <strain evidence="4 5">NIES-4017</strain>
    </source>
</reference>
<feature type="region of interest" description="Disordered" evidence="1">
    <location>
        <begin position="1487"/>
        <end position="1516"/>
    </location>
</feature>
<keyword evidence="2" id="KW-0732">Signal</keyword>
<feature type="region of interest" description="Disordered" evidence="1">
    <location>
        <begin position="1791"/>
        <end position="1813"/>
    </location>
</feature>
<dbReference type="InterPro" id="IPR050697">
    <property type="entry name" value="Adenylyl/Guanylyl_Cyclase_3/4"/>
</dbReference>
<feature type="region of interest" description="Disordered" evidence="1">
    <location>
        <begin position="1685"/>
        <end position="1705"/>
    </location>
</feature>
<gene>
    <name evidence="4" type="ORF">Agub_g6737</name>
</gene>
<feature type="region of interest" description="Disordered" evidence="1">
    <location>
        <begin position="1421"/>
        <end position="1459"/>
    </location>
</feature>
<dbReference type="Gene3D" id="3.30.70.1230">
    <property type="entry name" value="Nucleotide cyclase"/>
    <property type="match status" value="3"/>
</dbReference>
<dbReference type="InterPro" id="IPR001054">
    <property type="entry name" value="A/G_cyclase"/>
</dbReference>
<dbReference type="InterPro" id="IPR029787">
    <property type="entry name" value="Nucleotide_cyclase"/>
</dbReference>
<dbReference type="GO" id="GO:0035556">
    <property type="term" value="P:intracellular signal transduction"/>
    <property type="evidence" value="ECO:0007669"/>
    <property type="project" value="InterPro"/>
</dbReference>
<accession>A0AAD3DQZ7</accession>
<protein>
    <recommendedName>
        <fullName evidence="3">Guanylate cyclase domain-containing protein</fullName>
    </recommendedName>
</protein>
<evidence type="ECO:0000256" key="2">
    <source>
        <dbReference type="SAM" id="SignalP"/>
    </source>
</evidence>
<evidence type="ECO:0000313" key="4">
    <source>
        <dbReference type="EMBL" id="GFR45362.1"/>
    </source>
</evidence>
<dbReference type="GO" id="GO:0009190">
    <property type="term" value="P:cyclic nucleotide biosynthetic process"/>
    <property type="evidence" value="ECO:0007669"/>
    <property type="project" value="InterPro"/>
</dbReference>
<proteinExistence type="predicted"/>
<evidence type="ECO:0000256" key="1">
    <source>
        <dbReference type="SAM" id="MobiDB-lite"/>
    </source>
</evidence>
<dbReference type="PANTHER" id="PTHR43081:SF1">
    <property type="entry name" value="ADENYLATE CYCLASE, TERMINAL-DIFFERENTIATION SPECIFIC"/>
    <property type="match status" value="1"/>
</dbReference>
<feature type="signal peptide" evidence="2">
    <location>
        <begin position="1"/>
        <end position="40"/>
    </location>
</feature>
<feature type="region of interest" description="Disordered" evidence="1">
    <location>
        <begin position="1058"/>
        <end position="1080"/>
    </location>
</feature>
<keyword evidence="5" id="KW-1185">Reference proteome</keyword>
<name>A0AAD3DQZ7_9CHLO</name>
<feature type="compositionally biased region" description="Low complexity" evidence="1">
    <location>
        <begin position="799"/>
        <end position="812"/>
    </location>
</feature>
<feature type="compositionally biased region" description="Gly residues" evidence="1">
    <location>
        <begin position="1500"/>
        <end position="1514"/>
    </location>
</feature>
<dbReference type="SUPFAM" id="SSF55073">
    <property type="entry name" value="Nucleotide cyclase"/>
    <property type="match status" value="2"/>
</dbReference>
<dbReference type="PANTHER" id="PTHR43081">
    <property type="entry name" value="ADENYLATE CYCLASE, TERMINAL-DIFFERENTIATION SPECIFIC-RELATED"/>
    <property type="match status" value="1"/>
</dbReference>
<dbReference type="Proteomes" id="UP001054857">
    <property type="component" value="Unassembled WGS sequence"/>
</dbReference>
<feature type="region of interest" description="Disordered" evidence="1">
    <location>
        <begin position="1552"/>
        <end position="1617"/>
    </location>
</feature>